<keyword evidence="4" id="KW-1185">Reference proteome</keyword>
<reference evidence="4" key="1">
    <citation type="journal article" date="2020" name="Plant Biotechnol. J.">
        <title>The pomegranate (Punica granatum L.) draft genome dissects genetic divergence between soft- and hard-seeded cultivars.</title>
        <authorList>
            <person name="Luo X."/>
            <person name="Li H."/>
            <person name="Wu Z."/>
            <person name="Yao W."/>
            <person name="Zhao P."/>
            <person name="Cao D."/>
            <person name="Yu H."/>
            <person name="Li K."/>
            <person name="Poudel K."/>
            <person name="Zhao D."/>
            <person name="Zhang F."/>
            <person name="Xia X."/>
            <person name="Chen L."/>
            <person name="Wang Q."/>
            <person name="Jing D."/>
            <person name="Cao S."/>
        </authorList>
    </citation>
    <scope>NUCLEOTIDE SEQUENCE [LARGE SCALE GENOMIC DNA]</scope>
    <source>
        <strain evidence="4">cv. Tunisia</strain>
    </source>
</reference>
<reference evidence="5" key="2">
    <citation type="submission" date="2025-08" db="UniProtKB">
        <authorList>
            <consortium name="RefSeq"/>
        </authorList>
    </citation>
    <scope>IDENTIFICATION</scope>
    <source>
        <tissue evidence="5">Leaf</tissue>
    </source>
</reference>
<evidence type="ECO:0000313" key="5">
    <source>
        <dbReference type="RefSeq" id="XP_031387153.1"/>
    </source>
</evidence>
<dbReference type="AlphaFoldDB" id="A0A6P8D736"/>
<feature type="compositionally biased region" description="Low complexity" evidence="2">
    <location>
        <begin position="301"/>
        <end position="326"/>
    </location>
</feature>
<sequence length="604" mass="70266">MADEAIHNHPNAEQQEVGAIQALEQRIERMERTLERRFEQRLDQRFEELRTMLGALNLRADQNAVDGGQAQRVFSREPPVVQRVPRRIQYYEDSDEQSGVAYDRFVHPQRNQRNRQDAGDFRLKADIPVFNGCLNIEEFLDWLSEVDRFVEYAELPEEKRVKLVAYRLKGGASAWWDRVQENRGRVGKQPIQTWERMRRMLRARFLPPDYEQYLFMKYQRCVQGSRSVHDYTAEFLRLAERNALNESESQQVARYMEGLKPTIRDKIGVQMVATVDDARSLALKAEMMTQDRGNSYRRNYAESSQASAERSQATKQQGLNKQGQGNFDKSAGKKLVTETGASRNQNSLAKQFTAKCFKCNQPEKEEDEEYSGDDDYEQTYMARKLMLAPKQEDQSQRNKLFRTRCNIHSRTFNLIIDSGSQENIIGRAVVEKLELPVEKHPNPYSIGWIKSVGDIRVTERCKVPFSIGKYRDEVYCDVVDMEACHLLFGRPWQYDTDAKHHGKENVYRLVKEGVRYTLVPLSEKPKPKAVPKVEGKAFLIETHSEREIEADFKESKELHVLIVKDLPLQKQIVEVPEEVKPVLAEFEEIIPEELPDELPPMRDI</sequence>
<keyword evidence="1" id="KW-0175">Coiled coil</keyword>
<evidence type="ECO:0000259" key="3">
    <source>
        <dbReference type="Pfam" id="PF03732"/>
    </source>
</evidence>
<name>A0A6P8D736_PUNGR</name>
<dbReference type="OrthoDB" id="1934635at2759"/>
<dbReference type="PANTHER" id="PTHR35046:SF18">
    <property type="entry name" value="RNA-DIRECTED DNA POLYMERASE"/>
    <property type="match status" value="1"/>
</dbReference>
<dbReference type="InterPro" id="IPR021109">
    <property type="entry name" value="Peptidase_aspartic_dom_sf"/>
</dbReference>
<gene>
    <name evidence="5" type="primary">LOC116200446</name>
</gene>
<organism evidence="4 5">
    <name type="scientific">Punica granatum</name>
    <name type="common">Pomegranate</name>
    <dbReference type="NCBI Taxonomy" id="22663"/>
    <lineage>
        <taxon>Eukaryota</taxon>
        <taxon>Viridiplantae</taxon>
        <taxon>Streptophyta</taxon>
        <taxon>Embryophyta</taxon>
        <taxon>Tracheophyta</taxon>
        <taxon>Spermatophyta</taxon>
        <taxon>Magnoliopsida</taxon>
        <taxon>eudicotyledons</taxon>
        <taxon>Gunneridae</taxon>
        <taxon>Pentapetalae</taxon>
        <taxon>rosids</taxon>
        <taxon>malvids</taxon>
        <taxon>Myrtales</taxon>
        <taxon>Lythraceae</taxon>
        <taxon>Punica</taxon>
    </lineage>
</organism>
<evidence type="ECO:0000256" key="1">
    <source>
        <dbReference type="SAM" id="Coils"/>
    </source>
</evidence>
<dbReference type="InterPro" id="IPR005162">
    <property type="entry name" value="Retrotrans_gag_dom"/>
</dbReference>
<feature type="coiled-coil region" evidence="1">
    <location>
        <begin position="13"/>
        <end position="40"/>
    </location>
</feature>
<dbReference type="Pfam" id="PF03732">
    <property type="entry name" value="Retrotrans_gag"/>
    <property type="match status" value="1"/>
</dbReference>
<dbReference type="CDD" id="cd00303">
    <property type="entry name" value="retropepsin_like"/>
    <property type="match status" value="1"/>
</dbReference>
<feature type="region of interest" description="Disordered" evidence="2">
    <location>
        <begin position="293"/>
        <end position="331"/>
    </location>
</feature>
<dbReference type="Gene3D" id="2.40.70.10">
    <property type="entry name" value="Acid Proteases"/>
    <property type="match status" value="1"/>
</dbReference>
<feature type="domain" description="Retrotransposon gag" evidence="3">
    <location>
        <begin position="162"/>
        <end position="261"/>
    </location>
</feature>
<dbReference type="PANTHER" id="PTHR35046">
    <property type="entry name" value="ZINC KNUCKLE (CCHC-TYPE) FAMILY PROTEIN"/>
    <property type="match status" value="1"/>
</dbReference>
<dbReference type="Proteomes" id="UP000515151">
    <property type="component" value="Chromosome 3"/>
</dbReference>
<protein>
    <submittedName>
        <fullName evidence="5">Uncharacterized protein LOC116200446</fullName>
    </submittedName>
</protein>
<evidence type="ECO:0000256" key="2">
    <source>
        <dbReference type="SAM" id="MobiDB-lite"/>
    </source>
</evidence>
<accession>A0A6P8D736</accession>
<proteinExistence type="predicted"/>
<evidence type="ECO:0000313" key="4">
    <source>
        <dbReference type="Proteomes" id="UP000515151"/>
    </source>
</evidence>
<dbReference type="GeneID" id="116200446"/>
<dbReference type="RefSeq" id="XP_031387153.1">
    <property type="nucleotide sequence ID" value="XM_031531293.1"/>
</dbReference>